<feature type="chain" id="PRO_5042521864" description="Intracellular sulfur oxidation DsrE/DsrF family protein" evidence="1">
    <location>
        <begin position="25"/>
        <end position="166"/>
    </location>
</feature>
<dbReference type="RefSeq" id="WP_201244317.1">
    <property type="nucleotide sequence ID" value="NZ_NHSF01000029.1"/>
</dbReference>
<evidence type="ECO:0000313" key="2">
    <source>
        <dbReference type="EMBL" id="MBK5929903.1"/>
    </source>
</evidence>
<evidence type="ECO:0000256" key="1">
    <source>
        <dbReference type="SAM" id="SignalP"/>
    </source>
</evidence>
<keyword evidence="3" id="KW-1185">Reference proteome</keyword>
<dbReference type="EMBL" id="NHSF01000029">
    <property type="protein sequence ID" value="MBK5929903.1"/>
    <property type="molecule type" value="Genomic_DNA"/>
</dbReference>
<comment type="caution">
    <text evidence="2">The sequence shown here is derived from an EMBL/GenBank/DDBJ whole genome shotgun (WGS) entry which is preliminary data.</text>
</comment>
<dbReference type="Gene3D" id="3.40.1260.10">
    <property type="entry name" value="DsrEFH-like"/>
    <property type="match status" value="1"/>
</dbReference>
<sequence>MTTTHPLFSIMLILSLLGPGAALAEKPSDGHALEGVTSGKVAWDINVGNPRTLLVYLRVIEETYADLKRQGVEPDMIFTFRGPSVRLVSAERTDVALDEEAVYDEIAEQIKALLSKPNMRMEVCSIATRLNGVDNQSLLPGLEPVGNTFVSQIGYQSKGYASIPIM</sequence>
<organism evidence="2 3">
    <name type="scientific">Halochromatium salexigens</name>
    <name type="common">Chromatium salexigens</name>
    <dbReference type="NCBI Taxonomy" id="49447"/>
    <lineage>
        <taxon>Bacteria</taxon>
        <taxon>Pseudomonadati</taxon>
        <taxon>Pseudomonadota</taxon>
        <taxon>Gammaproteobacteria</taxon>
        <taxon>Chromatiales</taxon>
        <taxon>Chromatiaceae</taxon>
        <taxon>Halochromatium</taxon>
    </lineage>
</organism>
<reference evidence="2" key="2">
    <citation type="journal article" date="2020" name="Microorganisms">
        <title>Osmotic Adaptation and Compatible Solute Biosynthesis of Phototrophic Bacteria as Revealed from Genome Analyses.</title>
        <authorList>
            <person name="Imhoff J.F."/>
            <person name="Rahn T."/>
            <person name="Kunzel S."/>
            <person name="Keller A."/>
            <person name="Neulinger S.C."/>
        </authorList>
    </citation>
    <scope>NUCLEOTIDE SEQUENCE</scope>
    <source>
        <strain evidence="2">DSM 4395</strain>
    </source>
</reference>
<reference evidence="2" key="1">
    <citation type="submission" date="2017-05" db="EMBL/GenBank/DDBJ databases">
        <authorList>
            <person name="Imhoff J.F."/>
            <person name="Rahn T."/>
            <person name="Kuenzel S."/>
            <person name="Neulinger S.C."/>
        </authorList>
    </citation>
    <scope>NUCLEOTIDE SEQUENCE</scope>
    <source>
        <strain evidence="2">DSM 4395</strain>
    </source>
</reference>
<evidence type="ECO:0008006" key="4">
    <source>
        <dbReference type="Google" id="ProtNLM"/>
    </source>
</evidence>
<feature type="signal peptide" evidence="1">
    <location>
        <begin position="1"/>
        <end position="24"/>
    </location>
</feature>
<evidence type="ECO:0000313" key="3">
    <source>
        <dbReference type="Proteomes" id="UP001296967"/>
    </source>
</evidence>
<keyword evidence="1" id="KW-0732">Signal</keyword>
<proteinExistence type="predicted"/>
<dbReference type="SUPFAM" id="SSF75169">
    <property type="entry name" value="DsrEFH-like"/>
    <property type="match status" value="1"/>
</dbReference>
<name>A0AAJ0UEM6_HALSE</name>
<dbReference type="AlphaFoldDB" id="A0AAJ0UEM6"/>
<protein>
    <recommendedName>
        <fullName evidence="4">Intracellular sulfur oxidation DsrE/DsrF family protein</fullName>
    </recommendedName>
</protein>
<accession>A0AAJ0UEM6</accession>
<dbReference type="InterPro" id="IPR027396">
    <property type="entry name" value="DsrEFH-like"/>
</dbReference>
<gene>
    <name evidence="2" type="ORF">CCR82_05010</name>
</gene>
<dbReference type="Proteomes" id="UP001296967">
    <property type="component" value="Unassembled WGS sequence"/>
</dbReference>